<evidence type="ECO:0000256" key="2">
    <source>
        <dbReference type="ARBA" id="ARBA00022691"/>
    </source>
</evidence>
<name>A0A6M4HB51_9PROT</name>
<dbReference type="PANTHER" id="PTHR33866:SF2">
    <property type="entry name" value="S-ADENOSYLMETHIONINE DECARBOXYLASE PROENZYME"/>
    <property type="match status" value="1"/>
</dbReference>
<evidence type="ECO:0000256" key="1">
    <source>
        <dbReference type="ARBA" id="ARBA00001928"/>
    </source>
</evidence>
<accession>A0A6M4HB51</accession>
<dbReference type="Proteomes" id="UP000503096">
    <property type="component" value="Chromosome"/>
</dbReference>
<proteinExistence type="predicted"/>
<dbReference type="KEGG" id="upl:DSM104440_03267"/>
<organism evidence="11 12">
    <name type="scientific">Usitatibacter palustris</name>
    <dbReference type="NCBI Taxonomy" id="2732487"/>
    <lineage>
        <taxon>Bacteria</taxon>
        <taxon>Pseudomonadati</taxon>
        <taxon>Pseudomonadota</taxon>
        <taxon>Betaproteobacteria</taxon>
        <taxon>Nitrosomonadales</taxon>
        <taxon>Usitatibacteraceae</taxon>
        <taxon>Usitatibacter</taxon>
    </lineage>
</organism>
<keyword evidence="2" id="KW-0949">S-adenosyl-L-methionine</keyword>
<protein>
    <submittedName>
        <fullName evidence="11">S-adenosylmethionine decarboxylase proenzyme</fullName>
        <ecNumber evidence="11">4.1.1.50</ecNumber>
    </submittedName>
</protein>
<dbReference type="InterPro" id="IPR016067">
    <property type="entry name" value="S-AdoMet_deCO2ase_core"/>
</dbReference>
<dbReference type="Pfam" id="PF02675">
    <property type="entry name" value="AdoMet_dc"/>
    <property type="match status" value="1"/>
</dbReference>
<dbReference type="EC" id="4.1.1.50" evidence="11"/>
<keyword evidence="5" id="KW-0745">Spermidine biosynthesis</keyword>
<keyword evidence="4" id="KW-0068">Autocatalytic cleavage</keyword>
<keyword evidence="3" id="KW-0210">Decarboxylase</keyword>
<dbReference type="PANTHER" id="PTHR33866">
    <property type="entry name" value="S-ADENOSYLMETHIONINE DECARBOXYLASE PROENZYME"/>
    <property type="match status" value="1"/>
</dbReference>
<evidence type="ECO:0000256" key="7">
    <source>
        <dbReference type="ARBA" id="ARBA00023145"/>
    </source>
</evidence>
<keyword evidence="6" id="KW-0620">Polyamine biosynthesis</keyword>
<keyword evidence="7" id="KW-0865">Zymogen</keyword>
<sequence>MKGLHIIADLYGCRNSEMLTSSGKLREACVAACKDVGLTVLGDHFYQFDGLDATQLGGATGAVVFAESHLAIHTWPERSGATLDVYVCNVTSDNSAKAEKLYSVLSAHLQPSDSLVERVWRGRDLPVKKKRLAAVK</sequence>
<dbReference type="RefSeq" id="WP_171164519.1">
    <property type="nucleotide sequence ID" value="NZ_CP053073.1"/>
</dbReference>
<dbReference type="Gene3D" id="3.30.160.750">
    <property type="match status" value="1"/>
</dbReference>
<dbReference type="NCBIfam" id="TIGR03330">
    <property type="entry name" value="SAM_DCase_Bsu"/>
    <property type="match status" value="1"/>
</dbReference>
<dbReference type="InterPro" id="IPR003826">
    <property type="entry name" value="AdoMetDC_fam_prok"/>
</dbReference>
<keyword evidence="9" id="KW-0704">Schiff base</keyword>
<dbReference type="GO" id="GO:0004014">
    <property type="term" value="F:adenosylmethionine decarboxylase activity"/>
    <property type="evidence" value="ECO:0007669"/>
    <property type="project" value="UniProtKB-EC"/>
</dbReference>
<keyword evidence="10" id="KW-0670">Pyruvate</keyword>
<dbReference type="InterPro" id="IPR042286">
    <property type="entry name" value="AdoMetDC_C"/>
</dbReference>
<evidence type="ECO:0000256" key="6">
    <source>
        <dbReference type="ARBA" id="ARBA00023115"/>
    </source>
</evidence>
<comment type="cofactor">
    <cofactor evidence="1">
        <name>pyruvate</name>
        <dbReference type="ChEBI" id="CHEBI:15361"/>
    </cofactor>
</comment>
<dbReference type="GO" id="GO:0005829">
    <property type="term" value="C:cytosol"/>
    <property type="evidence" value="ECO:0007669"/>
    <property type="project" value="TreeGrafter"/>
</dbReference>
<evidence type="ECO:0000256" key="5">
    <source>
        <dbReference type="ARBA" id="ARBA00023066"/>
    </source>
</evidence>
<evidence type="ECO:0000256" key="10">
    <source>
        <dbReference type="ARBA" id="ARBA00023317"/>
    </source>
</evidence>
<evidence type="ECO:0000256" key="9">
    <source>
        <dbReference type="ARBA" id="ARBA00023270"/>
    </source>
</evidence>
<reference evidence="11 12" key="1">
    <citation type="submission" date="2020-04" db="EMBL/GenBank/DDBJ databases">
        <title>Usitatibacter rugosus gen. nov., sp. nov. and Usitatibacter palustris sp. nov., novel members of Usitatibacteraceae fam. nov. within the order Nitrosomonadales isolated from soil.</title>
        <authorList>
            <person name="Huber K.J."/>
            <person name="Neumann-Schaal M."/>
            <person name="Geppert A."/>
            <person name="Luckner M."/>
            <person name="Wanner G."/>
            <person name="Overmann J."/>
        </authorList>
    </citation>
    <scope>NUCLEOTIDE SEQUENCE [LARGE SCALE GENOMIC DNA]</scope>
    <source>
        <strain evidence="11 12">Swamp67</strain>
    </source>
</reference>
<evidence type="ECO:0000313" key="12">
    <source>
        <dbReference type="Proteomes" id="UP000503096"/>
    </source>
</evidence>
<evidence type="ECO:0000256" key="8">
    <source>
        <dbReference type="ARBA" id="ARBA00023239"/>
    </source>
</evidence>
<dbReference type="GO" id="GO:0008295">
    <property type="term" value="P:spermidine biosynthetic process"/>
    <property type="evidence" value="ECO:0007669"/>
    <property type="project" value="UniProtKB-KW"/>
</dbReference>
<dbReference type="EMBL" id="CP053073">
    <property type="protein sequence ID" value="QJR16432.1"/>
    <property type="molecule type" value="Genomic_DNA"/>
</dbReference>
<dbReference type="SUPFAM" id="SSF56276">
    <property type="entry name" value="S-adenosylmethionine decarboxylase"/>
    <property type="match status" value="1"/>
</dbReference>
<dbReference type="InParanoid" id="A0A6M4HB51"/>
<evidence type="ECO:0000256" key="3">
    <source>
        <dbReference type="ARBA" id="ARBA00022793"/>
    </source>
</evidence>
<dbReference type="Gene3D" id="3.30.360.110">
    <property type="entry name" value="S-adenosylmethionine decarboxylase domain"/>
    <property type="match status" value="1"/>
</dbReference>
<gene>
    <name evidence="11" type="primary">speH</name>
    <name evidence="11" type="ORF">DSM104440_03267</name>
</gene>
<evidence type="ECO:0000313" key="11">
    <source>
        <dbReference type="EMBL" id="QJR16432.1"/>
    </source>
</evidence>
<keyword evidence="8 11" id="KW-0456">Lyase</keyword>
<keyword evidence="12" id="KW-1185">Reference proteome</keyword>
<evidence type="ECO:0000256" key="4">
    <source>
        <dbReference type="ARBA" id="ARBA00022813"/>
    </source>
</evidence>
<dbReference type="AlphaFoldDB" id="A0A6M4HB51"/>
<dbReference type="InterPro" id="IPR017716">
    <property type="entry name" value="S-AdoMet_deCOase_pro-enz"/>
</dbReference>
<dbReference type="InterPro" id="IPR042284">
    <property type="entry name" value="AdoMetDC_N"/>
</dbReference>